<gene>
    <name evidence="1" type="ORF">F4821DRAFT_144630</name>
</gene>
<reference evidence="1 2" key="1">
    <citation type="journal article" date="2022" name="New Phytol.">
        <title>Ecological generalism drives hyperdiversity of secondary metabolite gene clusters in xylarialean endophytes.</title>
        <authorList>
            <person name="Franco M.E.E."/>
            <person name="Wisecaver J.H."/>
            <person name="Arnold A.E."/>
            <person name="Ju Y.M."/>
            <person name="Slot J.C."/>
            <person name="Ahrendt S."/>
            <person name="Moore L.P."/>
            <person name="Eastman K.E."/>
            <person name="Scott K."/>
            <person name="Konkel Z."/>
            <person name="Mondo S.J."/>
            <person name="Kuo A."/>
            <person name="Hayes R.D."/>
            <person name="Haridas S."/>
            <person name="Andreopoulos B."/>
            <person name="Riley R."/>
            <person name="LaButti K."/>
            <person name="Pangilinan J."/>
            <person name="Lipzen A."/>
            <person name="Amirebrahimi M."/>
            <person name="Yan J."/>
            <person name="Adam C."/>
            <person name="Keymanesh K."/>
            <person name="Ng V."/>
            <person name="Louie K."/>
            <person name="Northen T."/>
            <person name="Drula E."/>
            <person name="Henrissat B."/>
            <person name="Hsieh H.M."/>
            <person name="Youens-Clark K."/>
            <person name="Lutzoni F."/>
            <person name="Miadlikowska J."/>
            <person name="Eastwood D.C."/>
            <person name="Hamelin R.C."/>
            <person name="Grigoriev I.V."/>
            <person name="U'Ren J.M."/>
        </authorList>
    </citation>
    <scope>NUCLEOTIDE SEQUENCE [LARGE SCALE GENOMIC DNA]</scope>
    <source>
        <strain evidence="1 2">ER1909</strain>
    </source>
</reference>
<sequence length="166" mass="17771">MYGLIATALAFAGISTAAPTLQTRQVGSEFRLRATGTLAGWALINAHSDAGRNVIQIQRPSVYQSDPSYFNGTYLFFDLEGAPVPYSVQMPEVPAGYVAQVTSQPGDHTPGFGLNAEQLLTWNSNAEGFWACPVNDVFELFYGPNAVPANLPSTKCLEIQLQAGGL</sequence>
<evidence type="ECO:0000313" key="1">
    <source>
        <dbReference type="EMBL" id="KAI6085718.1"/>
    </source>
</evidence>
<proteinExistence type="predicted"/>
<keyword evidence="2" id="KW-1185">Reference proteome</keyword>
<dbReference type="EMBL" id="MU394322">
    <property type="protein sequence ID" value="KAI6085718.1"/>
    <property type="molecule type" value="Genomic_DNA"/>
</dbReference>
<evidence type="ECO:0000313" key="2">
    <source>
        <dbReference type="Proteomes" id="UP001497680"/>
    </source>
</evidence>
<accession>A0ACC0CZI5</accession>
<comment type="caution">
    <text evidence="1">The sequence shown here is derived from an EMBL/GenBank/DDBJ whole genome shotgun (WGS) entry which is preliminary data.</text>
</comment>
<protein>
    <submittedName>
        <fullName evidence="1">Uncharacterized protein</fullName>
    </submittedName>
</protein>
<dbReference type="Proteomes" id="UP001497680">
    <property type="component" value="Unassembled WGS sequence"/>
</dbReference>
<name>A0ACC0CZI5_9PEZI</name>
<organism evidence="1 2">
    <name type="scientific">Hypoxylon rubiginosum</name>
    <dbReference type="NCBI Taxonomy" id="110542"/>
    <lineage>
        <taxon>Eukaryota</taxon>
        <taxon>Fungi</taxon>
        <taxon>Dikarya</taxon>
        <taxon>Ascomycota</taxon>
        <taxon>Pezizomycotina</taxon>
        <taxon>Sordariomycetes</taxon>
        <taxon>Xylariomycetidae</taxon>
        <taxon>Xylariales</taxon>
        <taxon>Hypoxylaceae</taxon>
        <taxon>Hypoxylon</taxon>
    </lineage>
</organism>